<dbReference type="SUPFAM" id="SSF48452">
    <property type="entry name" value="TPR-like"/>
    <property type="match status" value="1"/>
</dbReference>
<keyword evidence="3" id="KW-0328">Glycosyltransferase</keyword>
<keyword evidence="4" id="KW-1185">Reference proteome</keyword>
<dbReference type="InterPro" id="IPR019734">
    <property type="entry name" value="TPR_rpt"/>
</dbReference>
<keyword evidence="3" id="KW-0808">Transferase</keyword>
<proteinExistence type="predicted"/>
<dbReference type="SMART" id="SM00028">
    <property type="entry name" value="TPR"/>
    <property type="match status" value="5"/>
</dbReference>
<dbReference type="EMBL" id="JARLKY010000025">
    <property type="protein sequence ID" value="MEC0227899.1"/>
    <property type="molecule type" value="Genomic_DNA"/>
</dbReference>
<sequence length="607" mass="70219">MPFLSLCMIVKNEEQRLAKCLESILGFVDEIIIVDTGSMDATKEIAYRYTPNVLDFEWTQDFSAARNASIQKATGTWIIYLDADEFVDPLKFQEFVAFLSKLPDHKPTGIILPVYNYVGDNNSGKISESKAIRVFNNYQHIQFIRPIHEQLHCSSANIFTVEYPFPIYHTGYLQEIIESKDKSSRNMAIFETMLLEGTLSFYDWFTLGNEYNTQNRYQEALACYLKANQPSQEDKVWLPLCIGSLINCYIHLEDFSKAYLHIKSYQLHWPNACDFYWLEGFLLAKIGLDSLAIDALKHCIQLADSTEYHESVKVLISPNYASSLPLQQLTVLYMRNFAYDDAISTLSKLIYVTPNNKTLLKEFIQILLSFHQTKGLESLLHAFYPEPQPFQLLMILEVCIELGLKPLSESYRTFIKQKQIEIPQRLEQLYAILFEDKELFNTFNKELIDTDINYMSALAWGGSDLNLLVKELDVEILSQIYMRFFYAQQFDYCDLLVNCYNSPSLLNRLGDSFFRNRQYELALDYYSMLINQNALTASGYEHIGRLYIAQGDITDGLGYIHKAVELNPEIIVLQMILLNNSTDLEDHEHVKQAIVEKYPGLKDFPLI</sequence>
<dbReference type="PROSITE" id="PS50005">
    <property type="entry name" value="TPR"/>
    <property type="match status" value="1"/>
</dbReference>
<dbReference type="GO" id="GO:0016757">
    <property type="term" value="F:glycosyltransferase activity"/>
    <property type="evidence" value="ECO:0007669"/>
    <property type="project" value="UniProtKB-KW"/>
</dbReference>
<organism evidence="3 4">
    <name type="scientific">Paenibacillus alba</name>
    <dbReference type="NCBI Taxonomy" id="1197127"/>
    <lineage>
        <taxon>Bacteria</taxon>
        <taxon>Bacillati</taxon>
        <taxon>Bacillota</taxon>
        <taxon>Bacilli</taxon>
        <taxon>Bacillales</taxon>
        <taxon>Paenibacillaceae</taxon>
        <taxon>Paenibacillus</taxon>
    </lineage>
</organism>
<dbReference type="Pfam" id="PF13181">
    <property type="entry name" value="TPR_8"/>
    <property type="match status" value="1"/>
</dbReference>
<dbReference type="SUPFAM" id="SSF53448">
    <property type="entry name" value="Nucleotide-diphospho-sugar transferases"/>
    <property type="match status" value="1"/>
</dbReference>
<dbReference type="InterPro" id="IPR029044">
    <property type="entry name" value="Nucleotide-diphossugar_trans"/>
</dbReference>
<keyword evidence="1" id="KW-0802">TPR repeat</keyword>
<protein>
    <submittedName>
        <fullName evidence="3">Glycosyltransferase</fullName>
        <ecNumber evidence="3">2.4.-.-</ecNumber>
    </submittedName>
</protein>
<name>A0ABU6G149_9BACL</name>
<dbReference type="InterPro" id="IPR001173">
    <property type="entry name" value="Glyco_trans_2-like"/>
</dbReference>
<dbReference type="Gene3D" id="3.90.550.10">
    <property type="entry name" value="Spore Coat Polysaccharide Biosynthesis Protein SpsA, Chain A"/>
    <property type="match status" value="1"/>
</dbReference>
<reference evidence="3 4" key="1">
    <citation type="submission" date="2023-03" db="EMBL/GenBank/DDBJ databases">
        <title>Bacillus Genome Sequencing.</title>
        <authorList>
            <person name="Dunlap C."/>
        </authorList>
    </citation>
    <scope>NUCLEOTIDE SEQUENCE [LARGE SCALE GENOMIC DNA]</scope>
    <source>
        <strain evidence="3 4">BD-533</strain>
    </source>
</reference>
<dbReference type="Gene3D" id="1.25.40.10">
    <property type="entry name" value="Tetratricopeptide repeat domain"/>
    <property type="match status" value="2"/>
</dbReference>
<gene>
    <name evidence="3" type="ORF">P4I72_12255</name>
</gene>
<accession>A0ABU6G149</accession>
<feature type="repeat" description="TPR" evidence="1">
    <location>
        <begin position="537"/>
        <end position="570"/>
    </location>
</feature>
<dbReference type="InterPro" id="IPR011990">
    <property type="entry name" value="TPR-like_helical_dom_sf"/>
</dbReference>
<evidence type="ECO:0000259" key="2">
    <source>
        <dbReference type="Pfam" id="PF00535"/>
    </source>
</evidence>
<dbReference type="RefSeq" id="WP_326072197.1">
    <property type="nucleotide sequence ID" value="NZ_JARLKY010000025.1"/>
</dbReference>
<dbReference type="Proteomes" id="UP001338137">
    <property type="component" value="Unassembled WGS sequence"/>
</dbReference>
<dbReference type="PANTHER" id="PTHR43630">
    <property type="entry name" value="POLY-BETA-1,6-N-ACETYL-D-GLUCOSAMINE SYNTHASE"/>
    <property type="match status" value="1"/>
</dbReference>
<evidence type="ECO:0000313" key="3">
    <source>
        <dbReference type="EMBL" id="MEC0227899.1"/>
    </source>
</evidence>
<dbReference type="EC" id="2.4.-.-" evidence="3"/>
<evidence type="ECO:0000313" key="4">
    <source>
        <dbReference type="Proteomes" id="UP001338137"/>
    </source>
</evidence>
<dbReference type="CDD" id="cd02511">
    <property type="entry name" value="Beta4Glucosyltransferase"/>
    <property type="match status" value="1"/>
</dbReference>
<dbReference type="Pfam" id="PF00535">
    <property type="entry name" value="Glycos_transf_2"/>
    <property type="match status" value="1"/>
</dbReference>
<feature type="domain" description="Glycosyltransferase 2-like" evidence="2">
    <location>
        <begin position="5"/>
        <end position="104"/>
    </location>
</feature>
<comment type="caution">
    <text evidence="3">The sequence shown here is derived from an EMBL/GenBank/DDBJ whole genome shotgun (WGS) entry which is preliminary data.</text>
</comment>
<evidence type="ECO:0000256" key="1">
    <source>
        <dbReference type="PROSITE-ProRule" id="PRU00339"/>
    </source>
</evidence>
<dbReference type="PANTHER" id="PTHR43630:SF2">
    <property type="entry name" value="GLYCOSYLTRANSFERASE"/>
    <property type="match status" value="1"/>
</dbReference>